<protein>
    <submittedName>
        <fullName evidence="4">Gallate 1-beta-glucosyltransferase</fullName>
    </submittedName>
    <submittedName>
        <fullName evidence="3">Limonoid UDP-glucosyltransferase</fullName>
        <ecNumber evidence="3">2.4.1.120</ecNumber>
    </submittedName>
</protein>
<dbReference type="Proteomes" id="UP000289340">
    <property type="component" value="Chromosome 14"/>
</dbReference>
<dbReference type="EC" id="2.4.1.120" evidence="3"/>
<dbReference type="EMBL" id="QZWG01000014">
    <property type="protein sequence ID" value="RZB69369.1"/>
    <property type="molecule type" value="Genomic_DNA"/>
</dbReference>
<dbReference type="AlphaFoldDB" id="A0A0B2P9V1"/>
<feature type="signal peptide" evidence="2">
    <location>
        <begin position="1"/>
        <end position="18"/>
    </location>
</feature>
<keyword evidence="3" id="KW-0328">Glycosyltransferase</keyword>
<keyword evidence="2" id="KW-0732">Signal</keyword>
<dbReference type="GO" id="GO:0050284">
    <property type="term" value="F:sinapate 1-glucosyltransferase activity"/>
    <property type="evidence" value="ECO:0007669"/>
    <property type="project" value="UniProtKB-EC"/>
</dbReference>
<evidence type="ECO:0000256" key="2">
    <source>
        <dbReference type="SAM" id="SignalP"/>
    </source>
</evidence>
<keyword evidence="5" id="KW-1185">Reference proteome</keyword>
<feature type="chain" id="PRO_5040666397" evidence="2">
    <location>
        <begin position="19"/>
        <end position="109"/>
    </location>
</feature>
<dbReference type="Gene3D" id="3.40.50.2000">
    <property type="entry name" value="Glycogen Phosphorylase B"/>
    <property type="match status" value="1"/>
</dbReference>
<dbReference type="SUPFAM" id="SSF53756">
    <property type="entry name" value="UDP-Glycosyltransferase/glycogen phosphorylase"/>
    <property type="match status" value="1"/>
</dbReference>
<feature type="region of interest" description="Disordered" evidence="1">
    <location>
        <begin position="85"/>
        <end position="109"/>
    </location>
</feature>
<dbReference type="Proteomes" id="UP000053555">
    <property type="component" value="Unassembled WGS sequence"/>
</dbReference>
<organism evidence="3">
    <name type="scientific">Glycine soja</name>
    <name type="common">Wild soybean</name>
    <dbReference type="NCBI Taxonomy" id="3848"/>
    <lineage>
        <taxon>Eukaryota</taxon>
        <taxon>Viridiplantae</taxon>
        <taxon>Streptophyta</taxon>
        <taxon>Embryophyta</taxon>
        <taxon>Tracheophyta</taxon>
        <taxon>Spermatophyta</taxon>
        <taxon>Magnoliopsida</taxon>
        <taxon>eudicotyledons</taxon>
        <taxon>Gunneridae</taxon>
        <taxon>Pentapetalae</taxon>
        <taxon>rosids</taxon>
        <taxon>fabids</taxon>
        <taxon>Fabales</taxon>
        <taxon>Fabaceae</taxon>
        <taxon>Papilionoideae</taxon>
        <taxon>50 kb inversion clade</taxon>
        <taxon>NPAAA clade</taxon>
        <taxon>indigoferoid/millettioid clade</taxon>
        <taxon>Phaseoleae</taxon>
        <taxon>Glycine</taxon>
        <taxon>Glycine subgen. Soja</taxon>
    </lineage>
</organism>
<evidence type="ECO:0000313" key="4">
    <source>
        <dbReference type="EMBL" id="RZB69369.1"/>
    </source>
</evidence>
<reference evidence="3" key="1">
    <citation type="submission" date="2014-07" db="EMBL/GenBank/DDBJ databases">
        <title>Identification of a novel salt tolerance gene in wild soybean by whole-genome sequencing.</title>
        <authorList>
            <person name="Lam H.-M."/>
            <person name="Qi X."/>
            <person name="Li M.-W."/>
            <person name="Liu X."/>
            <person name="Xie M."/>
            <person name="Ni M."/>
            <person name="Xu X."/>
        </authorList>
    </citation>
    <scope>NUCLEOTIDE SEQUENCE [LARGE SCALE GENOMIC DNA]</scope>
    <source>
        <tissue evidence="3">Root</tissue>
    </source>
</reference>
<reference evidence="4 5" key="2">
    <citation type="submission" date="2018-09" db="EMBL/GenBank/DDBJ databases">
        <title>A high-quality reference genome of wild soybean provides a powerful tool to mine soybean genomes.</title>
        <authorList>
            <person name="Xie M."/>
            <person name="Chung C.Y.L."/>
            <person name="Li M.-W."/>
            <person name="Wong F.-L."/>
            <person name="Chan T.-F."/>
            <person name="Lam H.-M."/>
        </authorList>
    </citation>
    <scope>NUCLEOTIDE SEQUENCE [LARGE SCALE GENOMIC DNA]</scope>
    <source>
        <strain evidence="5">cv. W05</strain>
        <tissue evidence="4">Hypocotyl of etiolated seedlings</tissue>
    </source>
</reference>
<dbReference type="SMR" id="A0A0B2P9V1"/>
<keyword evidence="3" id="KW-0808">Transferase</keyword>
<proteinExistence type="predicted"/>
<gene>
    <name evidence="4" type="ORF">D0Y65_038934</name>
    <name evidence="3" type="ORF">glysoja_036000</name>
</gene>
<sequence>MASKTLILVLLVSFPAQGLVNPLLRLDKHLAAKGCFVTFSTTKPTGEHMRFATNNNATIDETSSTPMGDGFFAFNFFDDSLGDGDHPERHNLSDTKAHLERIESKSVPR</sequence>
<name>A0A0B2P9V1_GLYSO</name>
<evidence type="ECO:0000256" key="1">
    <source>
        <dbReference type="SAM" id="MobiDB-lite"/>
    </source>
</evidence>
<evidence type="ECO:0000313" key="5">
    <source>
        <dbReference type="Proteomes" id="UP000289340"/>
    </source>
</evidence>
<dbReference type="EMBL" id="KN667684">
    <property type="protein sequence ID" value="KHN06135.1"/>
    <property type="molecule type" value="Genomic_DNA"/>
</dbReference>
<accession>A0A0B2P9V1</accession>
<evidence type="ECO:0000313" key="3">
    <source>
        <dbReference type="EMBL" id="KHN06135.1"/>
    </source>
</evidence>